<gene>
    <name evidence="2" type="ORF">ID160_27515</name>
</gene>
<dbReference type="AlphaFoldDB" id="A0A8I0GAD3"/>
<dbReference type="Proteomes" id="UP000605024">
    <property type="component" value="Unassembled WGS sequence"/>
</dbReference>
<evidence type="ECO:0000313" key="3">
    <source>
        <dbReference type="Proteomes" id="UP000605024"/>
    </source>
</evidence>
<evidence type="ECO:0000256" key="1">
    <source>
        <dbReference type="SAM" id="Coils"/>
    </source>
</evidence>
<reference evidence="2" key="1">
    <citation type="submission" date="2020-09" db="EMBL/GenBank/DDBJ databases">
        <title>Characterization of IncC plasmids in Enterobacterales of food-producing animals originating from China.</title>
        <authorList>
            <person name="Zhang Y."/>
            <person name="Lei C.-W."/>
        </authorList>
    </citation>
    <scope>NUCLEOTIDE SEQUENCE</scope>
    <source>
        <strain evidence="2">CC1</strain>
    </source>
</reference>
<keyword evidence="1" id="KW-0175">Coiled coil</keyword>
<accession>A0A8I0GAD3</accession>
<feature type="non-terminal residue" evidence="2">
    <location>
        <position position="1"/>
    </location>
</feature>
<feature type="coiled-coil region" evidence="1">
    <location>
        <begin position="14"/>
        <end position="48"/>
    </location>
</feature>
<protein>
    <submittedName>
        <fullName evidence="2">Tail fiber domain-containing protein</fullName>
    </submittedName>
</protein>
<evidence type="ECO:0000313" key="2">
    <source>
        <dbReference type="EMBL" id="MBD3126374.1"/>
    </source>
</evidence>
<proteinExistence type="predicted"/>
<organism evidence="2 3">
    <name type="scientific">Citrobacter braakii</name>
    <dbReference type="NCBI Taxonomy" id="57706"/>
    <lineage>
        <taxon>Bacteria</taxon>
        <taxon>Pseudomonadati</taxon>
        <taxon>Pseudomonadota</taxon>
        <taxon>Gammaproteobacteria</taxon>
        <taxon>Enterobacterales</taxon>
        <taxon>Enterobacteriaceae</taxon>
        <taxon>Citrobacter</taxon>
        <taxon>Citrobacter freundii complex</taxon>
    </lineage>
</organism>
<name>A0A8I0GAD3_CITBR</name>
<dbReference type="EMBL" id="JACXSK010000084">
    <property type="protein sequence ID" value="MBD3126374.1"/>
    <property type="molecule type" value="Genomic_DNA"/>
</dbReference>
<sequence>GDSGVLAAVHHATLISLMDENEAQQKEINQLKADMESLKKIVEQITAR</sequence>
<comment type="caution">
    <text evidence="2">The sequence shown here is derived from an EMBL/GenBank/DDBJ whole genome shotgun (WGS) entry which is preliminary data.</text>
</comment>